<dbReference type="GO" id="GO:0051083">
    <property type="term" value="P:'de novo' cotranslational protein folding"/>
    <property type="evidence" value="ECO:0007669"/>
    <property type="project" value="TreeGrafter"/>
</dbReference>
<dbReference type="RefSeq" id="WP_183305551.1">
    <property type="nucleotide sequence ID" value="NZ_JACIEP010000002.1"/>
</dbReference>
<dbReference type="GO" id="GO:0044183">
    <property type="term" value="F:protein folding chaperone"/>
    <property type="evidence" value="ECO:0007669"/>
    <property type="project" value="TreeGrafter"/>
</dbReference>
<accession>A0A840CF39</accession>
<proteinExistence type="predicted"/>
<dbReference type="Proteomes" id="UP000555103">
    <property type="component" value="Unassembled WGS sequence"/>
</dbReference>
<dbReference type="GO" id="GO:0043022">
    <property type="term" value="F:ribosome binding"/>
    <property type="evidence" value="ECO:0007669"/>
    <property type="project" value="TreeGrafter"/>
</dbReference>
<dbReference type="GO" id="GO:0003755">
    <property type="term" value="F:peptidyl-prolyl cis-trans isomerase activity"/>
    <property type="evidence" value="ECO:0007669"/>
    <property type="project" value="TreeGrafter"/>
</dbReference>
<dbReference type="GO" id="GO:0015031">
    <property type="term" value="P:protein transport"/>
    <property type="evidence" value="ECO:0007669"/>
    <property type="project" value="InterPro"/>
</dbReference>
<name>A0A840CF39_9BACT</name>
<dbReference type="InterPro" id="IPR036611">
    <property type="entry name" value="Trigger_fac_ribosome-bd_sf"/>
</dbReference>
<dbReference type="NCBIfam" id="TIGR00115">
    <property type="entry name" value="tig"/>
    <property type="match status" value="1"/>
</dbReference>
<sequence>MNVSLTNVDSVNAILQISVAKDDYQEKLNDALKTFRKKANIPGFRPGTVPVGMVKKMYGKSIMAEEINKLVGENLYKYIQENKLNVLGEPLPNEEKQQPIDFATEGDYEFFFDIALAPEIKLSLTKKDKLNYYKITVDEEHVDKQIESYKANYGKYDKVEEGAKETDLIRGVISELEDGNVKEGGIKVEAGVVMPSYMKDAEEQAKFVGAKTGDVIKFNPGKAYEGNETEISSLLHIQKDEVEAIAAEFNFEVTEVTRYKEADLDQDLFDKVFGAGTVKDAEEFKAKVKDIISEQFAPDSDYKFLLDAKELLEKKVGDLEFPEAFLKRWLMTTGEERTAESLDQDFPKIISDLKFHLIKEQIAKDYEIKIENEDMKTIAMQAARAQFAQYGMMNLPDEMVENYANDMLKNKDNARNLLDRAMENKIIDALKTKLGLTEKEISLDEFRKFFETEETKEEVKEENE</sequence>
<dbReference type="AlphaFoldDB" id="A0A840CF39"/>
<dbReference type="InterPro" id="IPR005215">
    <property type="entry name" value="Trig_fac"/>
</dbReference>
<reference evidence="2 3" key="1">
    <citation type="submission" date="2020-08" db="EMBL/GenBank/DDBJ databases">
        <title>Genomic Encyclopedia of Type Strains, Phase IV (KMG-IV): sequencing the most valuable type-strain genomes for metagenomic binning, comparative biology and taxonomic classification.</title>
        <authorList>
            <person name="Goeker M."/>
        </authorList>
    </citation>
    <scope>NUCLEOTIDE SEQUENCE [LARGE SCALE GENOMIC DNA]</scope>
    <source>
        <strain evidence="2 3">DSM 104969</strain>
    </source>
</reference>
<dbReference type="Gene3D" id="3.30.70.1050">
    <property type="entry name" value="Trigger factor ribosome-binding domain"/>
    <property type="match status" value="1"/>
</dbReference>
<dbReference type="InterPro" id="IPR037041">
    <property type="entry name" value="Trigger_fac_C_sf"/>
</dbReference>
<dbReference type="Pfam" id="PF05697">
    <property type="entry name" value="Trigger_N"/>
    <property type="match status" value="1"/>
</dbReference>
<dbReference type="InterPro" id="IPR008881">
    <property type="entry name" value="Trigger_fac_ribosome-bd_bac"/>
</dbReference>
<keyword evidence="3" id="KW-1185">Reference proteome</keyword>
<protein>
    <submittedName>
        <fullName evidence="2">Trigger factor</fullName>
    </submittedName>
</protein>
<dbReference type="PIRSF" id="PIRSF003095">
    <property type="entry name" value="Trigger_factor"/>
    <property type="match status" value="1"/>
</dbReference>
<dbReference type="SUPFAM" id="SSF102735">
    <property type="entry name" value="Trigger factor ribosome-binding domain"/>
    <property type="match status" value="1"/>
</dbReference>
<dbReference type="GO" id="GO:0043335">
    <property type="term" value="P:protein unfolding"/>
    <property type="evidence" value="ECO:0007669"/>
    <property type="project" value="TreeGrafter"/>
</dbReference>
<organism evidence="2 3">
    <name type="scientific">Dysgonomonas hofstadii</name>
    <dbReference type="NCBI Taxonomy" id="637886"/>
    <lineage>
        <taxon>Bacteria</taxon>
        <taxon>Pseudomonadati</taxon>
        <taxon>Bacteroidota</taxon>
        <taxon>Bacteroidia</taxon>
        <taxon>Bacteroidales</taxon>
        <taxon>Dysgonomonadaceae</taxon>
        <taxon>Dysgonomonas</taxon>
    </lineage>
</organism>
<dbReference type="PANTHER" id="PTHR30560:SF3">
    <property type="entry name" value="TRIGGER FACTOR-LIKE PROTEIN TIG, CHLOROPLASTIC"/>
    <property type="match status" value="1"/>
</dbReference>
<dbReference type="Gene3D" id="1.10.3120.10">
    <property type="entry name" value="Trigger factor, C-terminal domain"/>
    <property type="match status" value="1"/>
</dbReference>
<dbReference type="InterPro" id="IPR027304">
    <property type="entry name" value="Trigger_fact/SurA_dom_sf"/>
</dbReference>
<gene>
    <name evidence="2" type="ORF">GGR21_000467</name>
</gene>
<comment type="caution">
    <text evidence="2">The sequence shown here is derived from an EMBL/GenBank/DDBJ whole genome shotgun (WGS) entry which is preliminary data.</text>
</comment>
<dbReference type="EMBL" id="JACIEP010000002">
    <property type="protein sequence ID" value="MBB4034580.1"/>
    <property type="molecule type" value="Genomic_DNA"/>
</dbReference>
<dbReference type="PANTHER" id="PTHR30560">
    <property type="entry name" value="TRIGGER FACTOR CHAPERONE AND PEPTIDYL-PROLYL CIS/TRANS ISOMERASE"/>
    <property type="match status" value="1"/>
</dbReference>
<evidence type="ECO:0000313" key="3">
    <source>
        <dbReference type="Proteomes" id="UP000555103"/>
    </source>
</evidence>
<evidence type="ECO:0000259" key="1">
    <source>
        <dbReference type="Pfam" id="PF05697"/>
    </source>
</evidence>
<feature type="domain" description="Trigger factor ribosome-binding bacterial" evidence="1">
    <location>
        <begin position="1"/>
        <end position="148"/>
    </location>
</feature>
<dbReference type="SUPFAM" id="SSF109998">
    <property type="entry name" value="Triger factor/SurA peptide-binding domain-like"/>
    <property type="match status" value="1"/>
</dbReference>
<evidence type="ECO:0000313" key="2">
    <source>
        <dbReference type="EMBL" id="MBB4034580.1"/>
    </source>
</evidence>